<reference evidence="5" key="1">
    <citation type="submission" date="2021-07" db="EMBL/GenBank/DDBJ databases">
        <title>Pseudohoeflea marina sp. nov. a polyhydroxyalcanoate-producing bacterium.</title>
        <authorList>
            <person name="Zheng W."/>
            <person name="Yu S."/>
            <person name="Huang Y."/>
        </authorList>
    </citation>
    <scope>NUCLEOTIDE SEQUENCE</scope>
    <source>
        <strain evidence="5">DP4N28-3</strain>
    </source>
</reference>
<keyword evidence="6" id="KW-1185">Reference proteome</keyword>
<name>A0ABS6WMH7_9HYPH</name>
<evidence type="ECO:0000259" key="4">
    <source>
        <dbReference type="PROSITE" id="PS50043"/>
    </source>
</evidence>
<dbReference type="RefSeq" id="WP_219158427.1">
    <property type="nucleotide sequence ID" value="NZ_JAHWQX010000001.1"/>
</dbReference>
<dbReference type="InterPro" id="IPR022742">
    <property type="entry name" value="Hydrolase_4"/>
</dbReference>
<dbReference type="InterPro" id="IPR000792">
    <property type="entry name" value="Tscrpt_reg_LuxR_C"/>
</dbReference>
<evidence type="ECO:0000256" key="1">
    <source>
        <dbReference type="ARBA" id="ARBA00023015"/>
    </source>
</evidence>
<dbReference type="Proteomes" id="UP001430804">
    <property type="component" value="Unassembled WGS sequence"/>
</dbReference>
<proteinExistence type="predicted"/>
<evidence type="ECO:0000256" key="2">
    <source>
        <dbReference type="ARBA" id="ARBA00023125"/>
    </source>
</evidence>
<dbReference type="Pfam" id="PF12146">
    <property type="entry name" value="Hydrolase_4"/>
    <property type="match status" value="1"/>
</dbReference>
<dbReference type="PANTHER" id="PTHR44688">
    <property type="entry name" value="DNA-BINDING TRANSCRIPTIONAL ACTIVATOR DEVR_DOSR"/>
    <property type="match status" value="1"/>
</dbReference>
<dbReference type="EMBL" id="JAHWQX010000001">
    <property type="protein sequence ID" value="MBW3096315.1"/>
    <property type="molecule type" value="Genomic_DNA"/>
</dbReference>
<dbReference type="PROSITE" id="PS50043">
    <property type="entry name" value="HTH_LUXR_2"/>
    <property type="match status" value="1"/>
</dbReference>
<evidence type="ECO:0000313" key="6">
    <source>
        <dbReference type="Proteomes" id="UP001430804"/>
    </source>
</evidence>
<keyword evidence="2" id="KW-0238">DNA-binding</keyword>
<comment type="caution">
    <text evidence="5">The sequence shown here is derived from an EMBL/GenBank/DDBJ whole genome shotgun (WGS) entry which is preliminary data.</text>
</comment>
<evidence type="ECO:0000313" key="5">
    <source>
        <dbReference type="EMBL" id="MBW3096315.1"/>
    </source>
</evidence>
<keyword evidence="5" id="KW-0378">Hydrolase</keyword>
<dbReference type="CDD" id="cd06170">
    <property type="entry name" value="LuxR_C_like"/>
    <property type="match status" value="1"/>
</dbReference>
<dbReference type="PANTHER" id="PTHR44688:SF16">
    <property type="entry name" value="DNA-BINDING TRANSCRIPTIONAL ACTIVATOR DEVR_DOSR"/>
    <property type="match status" value="1"/>
</dbReference>
<organism evidence="5 6">
    <name type="scientific">Pseudohoeflea coraliihabitans</name>
    <dbReference type="NCBI Taxonomy" id="2860393"/>
    <lineage>
        <taxon>Bacteria</taxon>
        <taxon>Pseudomonadati</taxon>
        <taxon>Pseudomonadota</taxon>
        <taxon>Alphaproteobacteria</taxon>
        <taxon>Hyphomicrobiales</taxon>
        <taxon>Rhizobiaceae</taxon>
        <taxon>Pseudohoeflea</taxon>
    </lineage>
</organism>
<protein>
    <submittedName>
        <fullName evidence="5">Alpha/beta fold hydrolase</fullName>
    </submittedName>
</protein>
<gene>
    <name evidence="5" type="ORF">KY465_03370</name>
</gene>
<dbReference type="SMART" id="SM00421">
    <property type="entry name" value="HTH_LUXR"/>
    <property type="match status" value="1"/>
</dbReference>
<feature type="domain" description="HTH luxR-type" evidence="4">
    <location>
        <begin position="37"/>
        <end position="102"/>
    </location>
</feature>
<keyword evidence="1" id="KW-0805">Transcription regulation</keyword>
<dbReference type="Pfam" id="PF00196">
    <property type="entry name" value="GerE"/>
    <property type="match status" value="1"/>
</dbReference>
<evidence type="ECO:0000256" key="3">
    <source>
        <dbReference type="ARBA" id="ARBA00023163"/>
    </source>
</evidence>
<keyword evidence="3" id="KW-0804">Transcription</keyword>
<accession>A0ABS6WMH7</accession>
<dbReference type="GO" id="GO:0016787">
    <property type="term" value="F:hydrolase activity"/>
    <property type="evidence" value="ECO:0007669"/>
    <property type="project" value="UniProtKB-KW"/>
</dbReference>
<sequence>MRSAIDGAYVALTRPAGLDAVAVTLPATTWTARIAGILQRSLGLTRSEREVFELMLTGKSNVEISHKRHRSIDTVKSQTRSIFRKLGVSSRVEAVQVVKDIASLAAFSGAPSAAEAQYAPGSETLPFAHDPSVWRRLRIGERRIGYVHYPLEDDPPAYPRRQILLFHGLAQGPELSKRTRRAFFRAGFELIGVSKPGYGASSGAPSDAGYLATCVADAHHIAKIHGFERPVILAHLFGAHAALKYCRAYPFDISGIVFCSSYFPLQMAADLQPLGALQKLATSRGIASRATHSFIVNAGFAYLRYGGAQRYLKALAEQSPSDREALQDDDIFGVLQAGIRHVTQNGRSAFLNDSGASRGDWTALVEENTAPSIVLHGQSDPAVNSRLARFAAERMRRARYEEVPEVGQQLLHVVPEMVAAACAELFEHTRQNTANIA</sequence>